<evidence type="ECO:0000313" key="2">
    <source>
        <dbReference type="EMBL" id="USI72522.1"/>
    </source>
</evidence>
<dbReference type="Proteomes" id="UP001056937">
    <property type="component" value="Chromosome 1"/>
</dbReference>
<accession>A0ABY4X6J0</accession>
<reference evidence="2" key="1">
    <citation type="journal article" date="2022" name="Toxins">
        <title>Genomic Analysis of Sphingopyxis sp. USTB-05 for Biodegrading Cyanobacterial Hepatotoxins.</title>
        <authorList>
            <person name="Liu C."/>
            <person name="Xu Q."/>
            <person name="Zhao Z."/>
            <person name="Zhang H."/>
            <person name="Liu X."/>
            <person name="Yin C."/>
            <person name="Liu Y."/>
            <person name="Yan H."/>
        </authorList>
    </citation>
    <scope>NUCLEOTIDE SEQUENCE</scope>
    <source>
        <strain evidence="2">NBD5</strain>
    </source>
</reference>
<organism evidence="2 3">
    <name type="scientific">Sphingomonas morindae</name>
    <dbReference type="NCBI Taxonomy" id="1541170"/>
    <lineage>
        <taxon>Bacteria</taxon>
        <taxon>Pseudomonadati</taxon>
        <taxon>Pseudomonadota</taxon>
        <taxon>Alphaproteobacteria</taxon>
        <taxon>Sphingomonadales</taxon>
        <taxon>Sphingomonadaceae</taxon>
        <taxon>Sphingomonas</taxon>
    </lineage>
</organism>
<protein>
    <submittedName>
        <fullName evidence="2">Uncharacterized protein</fullName>
    </submittedName>
</protein>
<keyword evidence="1" id="KW-0812">Transmembrane</keyword>
<evidence type="ECO:0000256" key="1">
    <source>
        <dbReference type="SAM" id="Phobius"/>
    </source>
</evidence>
<dbReference type="RefSeq" id="WP_252166328.1">
    <property type="nucleotide sequence ID" value="NZ_CP084930.1"/>
</dbReference>
<dbReference type="EMBL" id="CP084930">
    <property type="protein sequence ID" value="USI72522.1"/>
    <property type="molecule type" value="Genomic_DNA"/>
</dbReference>
<sequence length="167" mass="17446">MKAPRPGSAWRGGRATRRAAGGLPPMGQGLVVIAALALIALLSALAIGSYLLSLHVAAARDKALALDQRIARAGREVAVLRRDLAIRGRYVELERWGDRLGLAPADARHYAADRGGLLHAAAALAAEREARDPCGVGVDCAVAGGGRRSSYTPRARQALDSLIDKIG</sequence>
<feature type="transmembrane region" description="Helical" evidence="1">
    <location>
        <begin position="30"/>
        <end position="52"/>
    </location>
</feature>
<keyword evidence="1" id="KW-1133">Transmembrane helix</keyword>
<keyword evidence="3" id="KW-1185">Reference proteome</keyword>
<gene>
    <name evidence="2" type="ORF">LHA26_14705</name>
</gene>
<evidence type="ECO:0000313" key="3">
    <source>
        <dbReference type="Proteomes" id="UP001056937"/>
    </source>
</evidence>
<name>A0ABY4X6J0_9SPHN</name>
<proteinExistence type="predicted"/>
<keyword evidence="1" id="KW-0472">Membrane</keyword>